<proteinExistence type="inferred from homology"/>
<dbReference type="OrthoDB" id="9768177at2"/>
<evidence type="ECO:0000313" key="11">
    <source>
        <dbReference type="Proteomes" id="UP000236893"/>
    </source>
</evidence>
<dbReference type="AlphaFoldDB" id="A0A2S5A729"/>
<keyword evidence="4 7" id="KW-0812">Transmembrane</keyword>
<evidence type="ECO:0000256" key="6">
    <source>
        <dbReference type="ARBA" id="ARBA00023237"/>
    </source>
</evidence>
<dbReference type="SUPFAM" id="SSF49464">
    <property type="entry name" value="Carboxypeptidase regulatory domain-like"/>
    <property type="match status" value="1"/>
</dbReference>
<dbReference type="GO" id="GO:0009279">
    <property type="term" value="C:cell outer membrane"/>
    <property type="evidence" value="ECO:0007669"/>
    <property type="project" value="UniProtKB-SubCell"/>
</dbReference>
<evidence type="ECO:0000256" key="5">
    <source>
        <dbReference type="ARBA" id="ARBA00023136"/>
    </source>
</evidence>
<keyword evidence="11" id="KW-1185">Reference proteome</keyword>
<protein>
    <submittedName>
        <fullName evidence="10">SusC/RagA family TonB-linked outer membrane protein</fullName>
    </submittedName>
</protein>
<evidence type="ECO:0000256" key="7">
    <source>
        <dbReference type="PROSITE-ProRule" id="PRU01360"/>
    </source>
</evidence>
<dbReference type="Pfam" id="PF07715">
    <property type="entry name" value="Plug"/>
    <property type="match status" value="1"/>
</dbReference>
<dbReference type="InterPro" id="IPR012910">
    <property type="entry name" value="Plug_dom"/>
</dbReference>
<keyword evidence="5 7" id="KW-0472">Membrane</keyword>
<dbReference type="NCBIfam" id="TIGR04057">
    <property type="entry name" value="SusC_RagA_signa"/>
    <property type="match status" value="1"/>
</dbReference>
<dbReference type="InterPro" id="IPR039426">
    <property type="entry name" value="TonB-dep_rcpt-like"/>
</dbReference>
<dbReference type="InterPro" id="IPR036942">
    <property type="entry name" value="Beta-barrel_TonB_sf"/>
</dbReference>
<evidence type="ECO:0000256" key="4">
    <source>
        <dbReference type="ARBA" id="ARBA00022692"/>
    </source>
</evidence>
<evidence type="ECO:0000313" key="10">
    <source>
        <dbReference type="EMBL" id="POY37913.1"/>
    </source>
</evidence>
<dbReference type="InterPro" id="IPR008969">
    <property type="entry name" value="CarboxyPept-like_regulatory"/>
</dbReference>
<keyword evidence="3 7" id="KW-1134">Transmembrane beta strand</keyword>
<dbReference type="InterPro" id="IPR037066">
    <property type="entry name" value="Plug_dom_sf"/>
</dbReference>
<evidence type="ECO:0000256" key="1">
    <source>
        <dbReference type="ARBA" id="ARBA00004571"/>
    </source>
</evidence>
<dbReference type="Gene3D" id="2.60.40.1120">
    <property type="entry name" value="Carboxypeptidase-like, regulatory domain"/>
    <property type="match status" value="1"/>
</dbReference>
<evidence type="ECO:0000256" key="2">
    <source>
        <dbReference type="ARBA" id="ARBA00022448"/>
    </source>
</evidence>
<sequence length="1131" mass="124836">MYQKITIKRGKASRLSHKIWLIMRLTTVILIATMMQVSAISMAQKITLAKIDAPLKEVITELRKQSGYDFIVPGSVFNLAKPVTVNITNVDFEDALKKIFDNQPVDYNIESGNVTLKIKEPNLIDELIVRIKEIDVNGKVVDEKGLPLPGATVKVKGMSLFTNTDMNGSFSLKSVPEDATIVISFLGFKTSEIKAQALAARKDAVITLIYSESKLDEVQVIAYGTTSRRLSTSNIATVKAEEIAKSPVSNPLLALQGRVPGLIVTQNTGFSGGGVKVRVQGQNSQIRGSDPLYVIDGVPYTSQLVNGLQPTLGSSTPNPVDINLYGGGNPLSFINPGDIESIDVLKDADATSIYGSRAANGAILITTKKGKAGQTRVEVNLQSGVGVVPKRMNLLNTKQYLQMRNEALKNDGLPGPGFFDFDLNGAWDQNRETDWQKELLGGTANYNDFQTSVTGGNANINYRAGAGYHSETTVFPTDDNDRKTSLHFNLNNISTNQKFKIQLNGSYMYDQNQIPMVDLTGMAMRLAPNAPALRNADGSLNWQQANIFGMVMPTWENPLSFDENIYRVKTTNLVSNAVLSYKLLRNLELKSSFGFTNLNADEFSSGRLSALSPEAQKTSTPSATYGKSNIQGWIIEPQLNYQALIGAGKLEAMLGSTLENRHTTGDRISGEGYASDLVLEDVHAAAKLNNYFPSVSATYKYNALFGRLNYNFRDKYLVNASIRRDGSSRFGPENQFNNFYSIAGAWVFSNEEFIKKNASFLSFGKLRASYGTTGNDQIGDYQFMDLYNTPFGINPYLGVNPLVPSQLYNPLLQWEETKKLNFGIDMGFFKDRVLLNANYSRNRSSNQLGNYGLPVSTGFNVVVRNIDATVQNTAWELSLTTMNLMGNGFNWSTSLNLTVPKNELIAYPNIDKSSAAGNLLIGSSLSQQLVLGFRGVDPTTGAYVFADKDGNTVPLPNAGTDRVLPFNTDPKFYGGLQNTFSYKGFQLDALFQFVKQTGRNTNILGDRPGAFSGNTGNQPADVLNAWHKQGDVSNIQRYSQNFSLFFQNYYAANFSDVVFTDASYIRLENVSLSWSIPQSWRNKWHMQNLRFFTQGQNLLTFTKYKGLDPETQSQFSLPPLRVLTFGVRAVL</sequence>
<keyword evidence="2 7" id="KW-0813">Transport</keyword>
<dbReference type="SUPFAM" id="SSF56935">
    <property type="entry name" value="Porins"/>
    <property type="match status" value="1"/>
</dbReference>
<dbReference type="InterPro" id="IPR023997">
    <property type="entry name" value="TonB-dep_OMP_SusC/RagA_CS"/>
</dbReference>
<dbReference type="Gene3D" id="2.170.130.10">
    <property type="entry name" value="TonB-dependent receptor, plug domain"/>
    <property type="match status" value="1"/>
</dbReference>
<comment type="similarity">
    <text evidence="7">Belongs to the TonB-dependent receptor family.</text>
</comment>
<evidence type="ECO:0000256" key="3">
    <source>
        <dbReference type="ARBA" id="ARBA00022452"/>
    </source>
</evidence>
<dbReference type="PROSITE" id="PS52016">
    <property type="entry name" value="TONB_DEPENDENT_REC_3"/>
    <property type="match status" value="1"/>
</dbReference>
<dbReference type="EMBL" id="PQVF01000003">
    <property type="protein sequence ID" value="POY37913.1"/>
    <property type="molecule type" value="Genomic_DNA"/>
</dbReference>
<gene>
    <name evidence="10" type="ORF">C3K47_05140</name>
</gene>
<keyword evidence="8" id="KW-1133">Transmembrane helix</keyword>
<reference evidence="10 11" key="1">
    <citation type="submission" date="2018-01" db="EMBL/GenBank/DDBJ databases">
        <authorList>
            <person name="Gaut B.S."/>
            <person name="Morton B.R."/>
            <person name="Clegg M.T."/>
            <person name="Duvall M.R."/>
        </authorList>
    </citation>
    <scope>NUCLEOTIDE SEQUENCE [LARGE SCALE GENOMIC DNA]</scope>
    <source>
        <strain evidence="10 11">HR-AV</strain>
    </source>
</reference>
<name>A0A2S5A729_9SPHI</name>
<dbReference type="RefSeq" id="WP_103788044.1">
    <property type="nucleotide sequence ID" value="NZ_PQVF01000003.1"/>
</dbReference>
<keyword evidence="6 7" id="KW-0998">Cell outer membrane</keyword>
<evidence type="ECO:0000256" key="8">
    <source>
        <dbReference type="SAM" id="Phobius"/>
    </source>
</evidence>
<accession>A0A2S5A729</accession>
<comment type="caution">
    <text evidence="10">The sequence shown here is derived from an EMBL/GenBank/DDBJ whole genome shotgun (WGS) entry which is preliminary data.</text>
</comment>
<dbReference type="Proteomes" id="UP000236893">
    <property type="component" value="Unassembled WGS sequence"/>
</dbReference>
<dbReference type="Pfam" id="PF13715">
    <property type="entry name" value="CarbopepD_reg_2"/>
    <property type="match status" value="1"/>
</dbReference>
<feature type="domain" description="TonB-dependent receptor plug" evidence="9">
    <location>
        <begin position="231"/>
        <end position="362"/>
    </location>
</feature>
<comment type="subcellular location">
    <subcellularLocation>
        <location evidence="1 7">Cell outer membrane</location>
        <topology evidence="1 7">Multi-pass membrane protein</topology>
    </subcellularLocation>
</comment>
<dbReference type="Gene3D" id="2.40.170.20">
    <property type="entry name" value="TonB-dependent receptor, beta-barrel domain"/>
    <property type="match status" value="1"/>
</dbReference>
<feature type="transmembrane region" description="Helical" evidence="8">
    <location>
        <begin position="21"/>
        <end position="43"/>
    </location>
</feature>
<dbReference type="NCBIfam" id="TIGR04056">
    <property type="entry name" value="OMP_RagA_SusC"/>
    <property type="match status" value="1"/>
</dbReference>
<dbReference type="InterPro" id="IPR023996">
    <property type="entry name" value="TonB-dep_OMP_SusC/RagA"/>
</dbReference>
<evidence type="ECO:0000259" key="9">
    <source>
        <dbReference type="Pfam" id="PF07715"/>
    </source>
</evidence>
<organism evidence="10 11">
    <name type="scientific">Solitalea longa</name>
    <dbReference type="NCBI Taxonomy" id="2079460"/>
    <lineage>
        <taxon>Bacteria</taxon>
        <taxon>Pseudomonadati</taxon>
        <taxon>Bacteroidota</taxon>
        <taxon>Sphingobacteriia</taxon>
        <taxon>Sphingobacteriales</taxon>
        <taxon>Sphingobacteriaceae</taxon>
        <taxon>Solitalea</taxon>
    </lineage>
</organism>